<evidence type="ECO:0000313" key="2">
    <source>
        <dbReference type="Proteomes" id="UP000471560"/>
    </source>
</evidence>
<dbReference type="EMBL" id="WUEZ01000015">
    <property type="protein sequence ID" value="NEI35222.1"/>
    <property type="molecule type" value="Genomic_DNA"/>
</dbReference>
<organism evidence="1 2">
    <name type="scientific">Rhizobium leguminosarum</name>
    <dbReference type="NCBI Taxonomy" id="384"/>
    <lineage>
        <taxon>Bacteria</taxon>
        <taxon>Pseudomonadati</taxon>
        <taxon>Pseudomonadota</taxon>
        <taxon>Alphaproteobacteria</taxon>
        <taxon>Hyphomicrobiales</taxon>
        <taxon>Rhizobiaceae</taxon>
        <taxon>Rhizobium/Agrobacterium group</taxon>
        <taxon>Rhizobium</taxon>
    </lineage>
</organism>
<dbReference type="AlphaFoldDB" id="A0A6P0BB77"/>
<protein>
    <submittedName>
        <fullName evidence="1">Uncharacterized protein</fullName>
    </submittedName>
</protein>
<dbReference type="RefSeq" id="WP_164576956.1">
    <property type="nucleotide sequence ID" value="NZ_WUEZ01000015.1"/>
</dbReference>
<reference evidence="1 2" key="1">
    <citation type="submission" date="2019-12" db="EMBL/GenBank/DDBJ databases">
        <title>Rhizobium genotypes associated with high levels of biological nitrogen fixation by grain legumes in a temperate-maritime cropping system.</title>
        <authorList>
            <person name="Maluk M."/>
            <person name="Francesc Ferrando Molina F."/>
            <person name="Lopez Del Egido L."/>
            <person name="Lafos M."/>
            <person name="Langarica-Fuentes A."/>
            <person name="Gebre Yohannes G."/>
            <person name="Young M.W."/>
            <person name="Martin P."/>
            <person name="Gantlett R."/>
            <person name="Kenicer G."/>
            <person name="Hawes C."/>
            <person name="Begg G.S."/>
            <person name="Quilliam R.S."/>
            <person name="Squire G.R."/>
            <person name="Poole P.S."/>
            <person name="Young P.W."/>
            <person name="Iannetta P.M."/>
            <person name="James E.K."/>
        </authorList>
    </citation>
    <scope>NUCLEOTIDE SEQUENCE [LARGE SCALE GENOMIC DNA]</scope>
    <source>
        <strain evidence="1 2">JHI1096</strain>
    </source>
</reference>
<name>A0A6P0BB77_RHILE</name>
<sequence length="497" mass="55642">MSFRYCASAPVLPAPVRGTPSIERNISQNRITIPTIRCRSRSGIRPWHTTAHHHDFELIQGESIPDRLVLTCNVEIDYPNAQAIAGWVEEVSGRDGCVAFPFIEMETLSTNYMPKARTATRYEHKWIVNAHGELKNARREAGGRAVLVLTIELNMTRFLANQHECNLRDLDALTPQEMFLQHDELLRAARAATLVDDNFLLGTARRGGTCFAHRAEFNHQIVERAMDGLYRLLAESLVPDDCNGLPRNVIVTINPPAVSQAEVYWEFHTDSSLSAVGTVADRMSMACNQVKVKTYLPDSRDITIHGEQNGMGVSIALSDAVRATIYAKTPTVIRLEIKYLKNVRGNAARSLRGQQTVATVLHEVHRDAFNRMNRIREAFMQIAPHTDERADLLDFLRSIDRAAAGDETRGKVMLELLFNRGSICETIEEGFAPRSFCERLVESGVVEPVTVRHRGVRPGGERRYVLTAPYRSLVDSLTAVLPSQVALRAERNPATLQ</sequence>
<comment type="caution">
    <text evidence="1">The sequence shown here is derived from an EMBL/GenBank/DDBJ whole genome shotgun (WGS) entry which is preliminary data.</text>
</comment>
<gene>
    <name evidence="1" type="ORF">GR204_14685</name>
</gene>
<proteinExistence type="predicted"/>
<accession>A0A6P0BB77</accession>
<evidence type="ECO:0000313" key="1">
    <source>
        <dbReference type="EMBL" id="NEI35222.1"/>
    </source>
</evidence>
<dbReference type="Proteomes" id="UP000471560">
    <property type="component" value="Unassembled WGS sequence"/>
</dbReference>